<keyword evidence="3" id="KW-1185">Reference proteome</keyword>
<evidence type="ECO:0000313" key="3">
    <source>
        <dbReference type="Proteomes" id="UP000308092"/>
    </source>
</evidence>
<feature type="region of interest" description="Disordered" evidence="1">
    <location>
        <begin position="253"/>
        <end position="274"/>
    </location>
</feature>
<gene>
    <name evidence="2" type="ORF">EYZ11_005014</name>
</gene>
<reference evidence="2 3" key="1">
    <citation type="submission" date="2019-03" db="EMBL/GenBank/DDBJ databases">
        <title>The genome sequence of a newly discovered highly antifungal drug resistant Aspergillus species, Aspergillus tanneri NIH 1004.</title>
        <authorList>
            <person name="Mounaud S."/>
            <person name="Singh I."/>
            <person name="Joardar V."/>
            <person name="Pakala S."/>
            <person name="Pakala S."/>
            <person name="Venepally P."/>
            <person name="Hoover J."/>
            <person name="Nierman W."/>
            <person name="Chung J."/>
            <person name="Losada L."/>
        </authorList>
    </citation>
    <scope>NUCLEOTIDE SEQUENCE [LARGE SCALE GENOMIC DNA]</scope>
    <source>
        <strain evidence="2 3">NIH1004</strain>
    </source>
</reference>
<protein>
    <submittedName>
        <fullName evidence="2">Uncharacterized protein</fullName>
    </submittedName>
</protein>
<organism evidence="2 3">
    <name type="scientific">Aspergillus tanneri</name>
    <dbReference type="NCBI Taxonomy" id="1220188"/>
    <lineage>
        <taxon>Eukaryota</taxon>
        <taxon>Fungi</taxon>
        <taxon>Dikarya</taxon>
        <taxon>Ascomycota</taxon>
        <taxon>Pezizomycotina</taxon>
        <taxon>Eurotiomycetes</taxon>
        <taxon>Eurotiomycetidae</taxon>
        <taxon>Eurotiales</taxon>
        <taxon>Aspergillaceae</taxon>
        <taxon>Aspergillus</taxon>
        <taxon>Aspergillus subgen. Circumdati</taxon>
    </lineage>
</organism>
<dbReference type="VEuPathDB" id="FungiDB:EYZ11_005014"/>
<feature type="compositionally biased region" description="Polar residues" evidence="1">
    <location>
        <begin position="158"/>
        <end position="168"/>
    </location>
</feature>
<evidence type="ECO:0000256" key="1">
    <source>
        <dbReference type="SAM" id="MobiDB-lite"/>
    </source>
</evidence>
<evidence type="ECO:0000313" key="2">
    <source>
        <dbReference type="EMBL" id="THC95499.1"/>
    </source>
</evidence>
<feature type="compositionally biased region" description="Low complexity" evidence="1">
    <location>
        <begin position="215"/>
        <end position="233"/>
    </location>
</feature>
<feature type="region of interest" description="Disordered" evidence="1">
    <location>
        <begin position="149"/>
        <end position="175"/>
    </location>
</feature>
<proteinExistence type="predicted"/>
<dbReference type="Proteomes" id="UP000308092">
    <property type="component" value="Unassembled WGS sequence"/>
</dbReference>
<dbReference type="EMBL" id="SOSA01000154">
    <property type="protein sequence ID" value="THC95499.1"/>
    <property type="molecule type" value="Genomic_DNA"/>
</dbReference>
<sequence length="293" mass="32476">MLDDRQFRLAMMNYNEKIEHAINRYTTTVSDTLKDIQKGKEAIGALWQFLGQLAKNNAPLSSKLVAVYNAMLANTEGWNIAFSKLHRKGVALESALSQLGLTITEMQRRVGVASRKEVISLMHSSDDSFADTSSLSKQGRSRMIVQKSPPNLLGAKGTSANHNRNVKSPGQARPANVVVEDAKPITLIHIQGNPKRRCSKAKLMREAGVSESVGASAPRRPAAAPSKPLRSRSTSLEQLKALCMCRKEQQQSMEKLPALPYPERSFTDQKTARQDTMKEQLLQYFKADRVVDA</sequence>
<feature type="compositionally biased region" description="Basic and acidic residues" evidence="1">
    <location>
        <begin position="265"/>
        <end position="274"/>
    </location>
</feature>
<comment type="caution">
    <text evidence="2">The sequence shown here is derived from an EMBL/GenBank/DDBJ whole genome shotgun (WGS) entry which is preliminary data.</text>
</comment>
<dbReference type="STRING" id="1220188.A0A4S3JIZ5"/>
<name>A0A4S3JIZ5_9EURO</name>
<feature type="region of interest" description="Disordered" evidence="1">
    <location>
        <begin position="209"/>
        <end position="233"/>
    </location>
</feature>
<dbReference type="AlphaFoldDB" id="A0A4S3JIZ5"/>
<accession>A0A4S3JIZ5</accession>